<proteinExistence type="predicted"/>
<dbReference type="InterPro" id="IPR050275">
    <property type="entry name" value="PGM_Phosphatase"/>
</dbReference>
<reference evidence="1 2" key="1">
    <citation type="submission" date="2016-10" db="EMBL/GenBank/DDBJ databases">
        <authorList>
            <person name="Varghese N."/>
            <person name="Submissions S."/>
        </authorList>
    </citation>
    <scope>NUCLEOTIDE SEQUENCE [LARGE SCALE GENOMIC DNA]</scope>
    <source>
        <strain evidence="1 2">CIP 109853</strain>
    </source>
</reference>
<evidence type="ECO:0000313" key="2">
    <source>
        <dbReference type="Proteomes" id="UP000198512"/>
    </source>
</evidence>
<dbReference type="SUPFAM" id="SSF53254">
    <property type="entry name" value="Phosphoglycerate mutase-like"/>
    <property type="match status" value="1"/>
</dbReference>
<sequence>MKVYLVRHGETAWSLTGQHTGVTDIGLTARGEDQARALAPRLRTLDIAQVLVSPRLRARQTCELAGLQVGSVIEPDLAEWDYGHYEGLRSVDICHENPGWNVWDDGCPGGESADEVSARADRVIACRCRMPGTVVLFSHGQFCAALAARWIGLALVEGQHFPLSTASISLLGIEPRHDNRHIIALWNETQTDSKSCV</sequence>
<protein>
    <submittedName>
        <fullName evidence="1">Probable phosphoglycerate mutase</fullName>
    </submittedName>
</protein>
<dbReference type="PANTHER" id="PTHR48100">
    <property type="entry name" value="BROAD-SPECIFICITY PHOSPHATASE YOR283W-RELATED"/>
    <property type="match status" value="1"/>
</dbReference>
<dbReference type="Pfam" id="PF00300">
    <property type="entry name" value="His_Phos_1"/>
    <property type="match status" value="1"/>
</dbReference>
<organism evidence="1 2">
    <name type="scientific">Pseudomonas cuatrocienegasensis</name>
    <dbReference type="NCBI Taxonomy" id="543360"/>
    <lineage>
        <taxon>Bacteria</taxon>
        <taxon>Pseudomonadati</taxon>
        <taxon>Pseudomonadota</taxon>
        <taxon>Gammaproteobacteria</taxon>
        <taxon>Pseudomonadales</taxon>
        <taxon>Pseudomonadaceae</taxon>
        <taxon>Pseudomonas</taxon>
    </lineage>
</organism>
<dbReference type="InterPro" id="IPR013078">
    <property type="entry name" value="His_Pase_superF_clade-1"/>
</dbReference>
<dbReference type="InterPro" id="IPR029033">
    <property type="entry name" value="His_PPase_superfam"/>
</dbReference>
<dbReference type="EMBL" id="FOFP01000009">
    <property type="protein sequence ID" value="SEQ74735.1"/>
    <property type="molecule type" value="Genomic_DNA"/>
</dbReference>
<dbReference type="CDD" id="cd07067">
    <property type="entry name" value="HP_PGM_like"/>
    <property type="match status" value="1"/>
</dbReference>
<dbReference type="RefSeq" id="WP_069517237.1">
    <property type="nucleotide sequence ID" value="NZ_FOFP01000009.1"/>
</dbReference>
<dbReference type="Proteomes" id="UP000198512">
    <property type="component" value="Unassembled WGS sequence"/>
</dbReference>
<comment type="caution">
    <text evidence="1">The sequence shown here is derived from an EMBL/GenBank/DDBJ whole genome shotgun (WGS) entry which is preliminary data.</text>
</comment>
<accession>A0ABY1BFR1</accession>
<dbReference type="SMART" id="SM00855">
    <property type="entry name" value="PGAM"/>
    <property type="match status" value="1"/>
</dbReference>
<gene>
    <name evidence="1" type="ORF">SAMN05216600_109114</name>
</gene>
<dbReference type="Gene3D" id="3.40.50.1240">
    <property type="entry name" value="Phosphoglycerate mutase-like"/>
    <property type="match status" value="1"/>
</dbReference>
<keyword evidence="2" id="KW-1185">Reference proteome</keyword>
<name>A0ABY1BFR1_9PSED</name>
<dbReference type="PANTHER" id="PTHR48100:SF15">
    <property type="entry name" value="SEDOHEPTULOSE 1,7-BISPHOSPHATASE"/>
    <property type="match status" value="1"/>
</dbReference>
<evidence type="ECO:0000313" key="1">
    <source>
        <dbReference type="EMBL" id="SEQ74735.1"/>
    </source>
</evidence>